<evidence type="ECO:0000313" key="8">
    <source>
        <dbReference type="Proteomes" id="UP000318801"/>
    </source>
</evidence>
<dbReference type="AlphaFoldDB" id="A0A506U4V8"/>
<dbReference type="FunFam" id="3.40.605.10:FF:000007">
    <property type="entry name" value="NAD/NADP-dependent betaine aldehyde dehydrogenase"/>
    <property type="match status" value="1"/>
</dbReference>
<gene>
    <name evidence="7" type="ORF">FJU08_16270</name>
</gene>
<organism evidence="7 8">
    <name type="scientific">Martelella alba</name>
    <dbReference type="NCBI Taxonomy" id="2590451"/>
    <lineage>
        <taxon>Bacteria</taxon>
        <taxon>Pseudomonadati</taxon>
        <taxon>Pseudomonadota</taxon>
        <taxon>Alphaproteobacteria</taxon>
        <taxon>Hyphomicrobiales</taxon>
        <taxon>Aurantimonadaceae</taxon>
        <taxon>Martelella</taxon>
    </lineage>
</organism>
<dbReference type="InterPro" id="IPR015590">
    <property type="entry name" value="Aldehyde_DH_dom"/>
</dbReference>
<protein>
    <recommendedName>
        <fullName evidence="4">aldehyde dehydrogenase (NAD(+))</fullName>
        <ecNumber evidence="4">1.2.1.3</ecNumber>
    </recommendedName>
</protein>
<accession>A0A506U4V8</accession>
<keyword evidence="8" id="KW-1185">Reference proteome</keyword>
<reference evidence="7 8" key="1">
    <citation type="submission" date="2019-06" db="EMBL/GenBank/DDBJ databases">
        <authorList>
            <person name="Li M."/>
        </authorList>
    </citation>
    <scope>NUCLEOTIDE SEQUENCE [LARGE SCALE GENOMIC DNA]</scope>
    <source>
        <strain evidence="7 8">BGMRC2036</strain>
    </source>
</reference>
<dbReference type="InterPro" id="IPR016163">
    <property type="entry name" value="Ald_DH_C"/>
</dbReference>
<evidence type="ECO:0000256" key="5">
    <source>
        <dbReference type="ARBA" id="ARBA00049194"/>
    </source>
</evidence>
<evidence type="ECO:0000256" key="2">
    <source>
        <dbReference type="ARBA" id="ARBA00023002"/>
    </source>
</evidence>
<name>A0A506U4V8_9HYPH</name>
<dbReference type="PROSITE" id="PS00070">
    <property type="entry name" value="ALDEHYDE_DEHYDR_CYS"/>
    <property type="match status" value="1"/>
</dbReference>
<keyword evidence="2" id="KW-0560">Oxidoreductase</keyword>
<comment type="catalytic activity">
    <reaction evidence="5">
        <text>an aldehyde + NAD(+) + H2O = a carboxylate + NADH + 2 H(+)</text>
        <dbReference type="Rhea" id="RHEA:16185"/>
        <dbReference type="ChEBI" id="CHEBI:15377"/>
        <dbReference type="ChEBI" id="CHEBI:15378"/>
        <dbReference type="ChEBI" id="CHEBI:17478"/>
        <dbReference type="ChEBI" id="CHEBI:29067"/>
        <dbReference type="ChEBI" id="CHEBI:57540"/>
        <dbReference type="ChEBI" id="CHEBI:57945"/>
        <dbReference type="EC" id="1.2.1.3"/>
    </reaction>
</comment>
<dbReference type="OrthoDB" id="9812625at2"/>
<dbReference type="Proteomes" id="UP000318801">
    <property type="component" value="Unassembled WGS sequence"/>
</dbReference>
<dbReference type="PANTHER" id="PTHR42804">
    <property type="entry name" value="ALDEHYDE DEHYDROGENASE"/>
    <property type="match status" value="1"/>
</dbReference>
<evidence type="ECO:0000256" key="1">
    <source>
        <dbReference type="ARBA" id="ARBA00009986"/>
    </source>
</evidence>
<evidence type="ECO:0000313" key="7">
    <source>
        <dbReference type="EMBL" id="TPW28880.1"/>
    </source>
</evidence>
<dbReference type="EMBL" id="VHLG01000011">
    <property type="protein sequence ID" value="TPW28880.1"/>
    <property type="molecule type" value="Genomic_DNA"/>
</dbReference>
<dbReference type="InterPro" id="IPR016161">
    <property type="entry name" value="Ald_DH/histidinol_DH"/>
</dbReference>
<dbReference type="InterPro" id="IPR016160">
    <property type="entry name" value="Ald_DH_CS_CYS"/>
</dbReference>
<evidence type="ECO:0000259" key="6">
    <source>
        <dbReference type="Pfam" id="PF00171"/>
    </source>
</evidence>
<dbReference type="EC" id="1.2.1.3" evidence="4"/>
<evidence type="ECO:0000256" key="4">
    <source>
        <dbReference type="ARBA" id="ARBA00024226"/>
    </source>
</evidence>
<feature type="domain" description="Aldehyde dehydrogenase" evidence="6">
    <location>
        <begin position="13"/>
        <end position="474"/>
    </location>
</feature>
<proteinExistence type="inferred from homology"/>
<dbReference type="RefSeq" id="WP_141150079.1">
    <property type="nucleotide sequence ID" value="NZ_VHLG01000011.1"/>
</dbReference>
<evidence type="ECO:0000256" key="3">
    <source>
        <dbReference type="ARBA" id="ARBA00023097"/>
    </source>
</evidence>
<comment type="similarity">
    <text evidence="1">Belongs to the aldehyde dehydrogenase family.</text>
</comment>
<dbReference type="Gene3D" id="3.40.309.10">
    <property type="entry name" value="Aldehyde Dehydrogenase, Chain A, domain 2"/>
    <property type="match status" value="1"/>
</dbReference>
<keyword evidence="3" id="KW-0558">Oxidation</keyword>
<dbReference type="FunFam" id="3.40.309.10:FF:000012">
    <property type="entry name" value="Betaine aldehyde dehydrogenase"/>
    <property type="match status" value="1"/>
</dbReference>
<sequence>MTSARQFYINGAWVAPLSSDTGPMINPATETVVETIAYGNAADVDRAVAAARAAFPEFAETPRAERVALLRRVADLLEARQEALMAAVTMEMGSPRWLSRVMQTGSSVIYFREAARVLEAYDFERQPETTLATTKIVHEPIGVCGLITPWNWPLNQIVTKLAPALAAGCTVVLKPSEISPLSALMLADILDEAGVPKGVFNLVNGTGPVVGHAIAAHSDIDMVSFTGSTRAGVAVAMAAAPTVKRVHQELGGKSANIILPDADLDLAVSDGVARCFINSGQSCIAPSRMLVHESQLDLVLAKAEAEAQKYRVGDPTLEETTTGPVSGPAQFGKITAMIARGLEEGARLVVGGAGRPDGLNGGYYVRPTIFADVTPDMTIAREEIFGPVLSVMTYRDEDEAVAIANGTAYGLAAYVYSGDQDHANAVALRLRAGRVFINNPDFDFNAPFGGYGQSGNGRELGEFGMLDFMEVKSILGFSSRI</sequence>
<comment type="caution">
    <text evidence="7">The sequence shown here is derived from an EMBL/GenBank/DDBJ whole genome shotgun (WGS) entry which is preliminary data.</text>
</comment>
<dbReference type="Pfam" id="PF00171">
    <property type="entry name" value="Aldedh"/>
    <property type="match status" value="1"/>
</dbReference>
<dbReference type="Gene3D" id="3.40.605.10">
    <property type="entry name" value="Aldehyde Dehydrogenase, Chain A, domain 1"/>
    <property type="match status" value="1"/>
</dbReference>
<dbReference type="InterPro" id="IPR016162">
    <property type="entry name" value="Ald_DH_N"/>
</dbReference>
<dbReference type="SUPFAM" id="SSF53720">
    <property type="entry name" value="ALDH-like"/>
    <property type="match status" value="1"/>
</dbReference>
<dbReference type="PANTHER" id="PTHR42804:SF1">
    <property type="entry name" value="ALDEHYDE DEHYDROGENASE-RELATED"/>
    <property type="match status" value="1"/>
</dbReference>
<dbReference type="CDD" id="cd07138">
    <property type="entry name" value="ALDH_CddD_SSP0762"/>
    <property type="match status" value="1"/>
</dbReference>
<dbReference type="GO" id="GO:0004029">
    <property type="term" value="F:aldehyde dehydrogenase (NAD+) activity"/>
    <property type="evidence" value="ECO:0007669"/>
    <property type="project" value="UniProtKB-EC"/>
</dbReference>